<proteinExistence type="predicted"/>
<evidence type="ECO:0000313" key="4">
    <source>
        <dbReference type="EMBL" id="KAA1097763.1"/>
    </source>
</evidence>
<keyword evidence="6" id="KW-1185">Reference proteome</keyword>
<comment type="caution">
    <text evidence="4">The sequence shown here is derived from an EMBL/GenBank/DDBJ whole genome shotgun (WGS) entry which is preliminary data.</text>
</comment>
<evidence type="ECO:0000256" key="1">
    <source>
        <dbReference type="SAM" id="MobiDB-lite"/>
    </source>
</evidence>
<dbReference type="PANTHER" id="PTHR10334">
    <property type="entry name" value="CYSTEINE-RICH SECRETORY PROTEIN-RELATED"/>
    <property type="match status" value="1"/>
</dbReference>
<dbReference type="Pfam" id="PF00188">
    <property type="entry name" value="CAP"/>
    <property type="match status" value="1"/>
</dbReference>
<dbReference type="SUPFAM" id="SSF55797">
    <property type="entry name" value="PR-1-like"/>
    <property type="match status" value="1"/>
</dbReference>
<evidence type="ECO:0000313" key="5">
    <source>
        <dbReference type="EMBL" id="KAA1126008.1"/>
    </source>
</evidence>
<dbReference type="EMBL" id="VDEP01000173">
    <property type="protein sequence ID" value="KAA1126008.1"/>
    <property type="molecule type" value="Genomic_DNA"/>
</dbReference>
<feature type="transmembrane region" description="Helical" evidence="2">
    <location>
        <begin position="21"/>
        <end position="42"/>
    </location>
</feature>
<dbReference type="InterPro" id="IPR014044">
    <property type="entry name" value="CAP_dom"/>
</dbReference>
<keyword evidence="2" id="KW-1133">Transmembrane helix</keyword>
<dbReference type="InterPro" id="IPR035940">
    <property type="entry name" value="CAP_sf"/>
</dbReference>
<dbReference type="InterPro" id="IPR001283">
    <property type="entry name" value="CRISP-related"/>
</dbReference>
<dbReference type="OrthoDB" id="337038at2759"/>
<gene>
    <name evidence="4" type="ORF">PGT21_019160</name>
    <name evidence="5" type="ORF">PGTUg99_010942</name>
</gene>
<feature type="compositionally biased region" description="Polar residues" evidence="1">
    <location>
        <begin position="206"/>
        <end position="215"/>
    </location>
</feature>
<feature type="compositionally biased region" description="Low complexity" evidence="1">
    <location>
        <begin position="193"/>
        <end position="205"/>
    </location>
</feature>
<dbReference type="PRINTS" id="PR00837">
    <property type="entry name" value="V5TPXLIKE"/>
</dbReference>
<dbReference type="EMBL" id="VSWC01000066">
    <property type="protein sequence ID" value="KAA1097763.1"/>
    <property type="molecule type" value="Genomic_DNA"/>
</dbReference>
<dbReference type="AlphaFoldDB" id="A0A5B0P9K7"/>
<dbReference type="SMART" id="SM00198">
    <property type="entry name" value="SCP"/>
    <property type="match status" value="1"/>
</dbReference>
<evidence type="ECO:0000259" key="3">
    <source>
        <dbReference type="SMART" id="SM00198"/>
    </source>
</evidence>
<feature type="compositionally biased region" description="Basic and acidic residues" evidence="1">
    <location>
        <begin position="114"/>
        <end position="127"/>
    </location>
</feature>
<name>A0A5B0P9K7_PUCGR</name>
<dbReference type="Proteomes" id="UP000325313">
    <property type="component" value="Unassembled WGS sequence"/>
</dbReference>
<evidence type="ECO:0000256" key="2">
    <source>
        <dbReference type="SAM" id="Phobius"/>
    </source>
</evidence>
<keyword evidence="2" id="KW-0472">Membrane</keyword>
<organism evidence="4 6">
    <name type="scientific">Puccinia graminis f. sp. tritici</name>
    <dbReference type="NCBI Taxonomy" id="56615"/>
    <lineage>
        <taxon>Eukaryota</taxon>
        <taxon>Fungi</taxon>
        <taxon>Dikarya</taxon>
        <taxon>Basidiomycota</taxon>
        <taxon>Pucciniomycotina</taxon>
        <taxon>Pucciniomycetes</taxon>
        <taxon>Pucciniales</taxon>
        <taxon>Pucciniaceae</taxon>
        <taxon>Puccinia</taxon>
    </lineage>
</organism>
<evidence type="ECO:0000313" key="6">
    <source>
        <dbReference type="Proteomes" id="UP000324748"/>
    </source>
</evidence>
<evidence type="ECO:0000313" key="7">
    <source>
        <dbReference type="Proteomes" id="UP000325313"/>
    </source>
</evidence>
<keyword evidence="2" id="KW-0812">Transmembrane</keyword>
<dbReference type="Gene3D" id="3.40.33.10">
    <property type="entry name" value="CAP"/>
    <property type="match status" value="1"/>
</dbReference>
<reference evidence="6 7" key="1">
    <citation type="submission" date="2019-05" db="EMBL/GenBank/DDBJ databases">
        <title>Emergence of the Ug99 lineage of the wheat stem rust pathogen through somatic hybridization.</title>
        <authorList>
            <person name="Li F."/>
            <person name="Upadhyaya N.M."/>
            <person name="Sperschneider J."/>
            <person name="Matny O."/>
            <person name="Nguyen-Phuc H."/>
            <person name="Mago R."/>
            <person name="Raley C."/>
            <person name="Miller M.E."/>
            <person name="Silverstein K.A.T."/>
            <person name="Henningsen E."/>
            <person name="Hirsch C.D."/>
            <person name="Visser B."/>
            <person name="Pretorius Z.A."/>
            <person name="Steffenson B.J."/>
            <person name="Schwessinger B."/>
            <person name="Dodds P.N."/>
            <person name="Figueroa M."/>
        </authorList>
    </citation>
    <scope>NUCLEOTIDE SEQUENCE [LARGE SCALE GENOMIC DNA]</scope>
    <source>
        <strain evidence="4">21-0</strain>
        <strain evidence="5 7">Ug99</strain>
    </source>
</reference>
<dbReference type="FunFam" id="3.40.33.10:FF:000037">
    <property type="entry name" value="Uncharacterized protein"/>
    <property type="match status" value="1"/>
</dbReference>
<sequence>MPNLHLGLASRSKAMSSKSPILSIKKFPVWFSIVIIFLLFHLPSSFELRSEEGRSEVWAAGARLRARRAVDPPSQDCPGPKCKSSVAGGSANEEEDIHHRASVSTRSKSARSVRARDCKGEGKKKDSPTPPEKHRKKKGSGSEEDKPADQQQQSQADATQSDAPKPGLQQQEEDDSNAQQSEPPRKKSHKSSNKNPSTTPTTSSPAENSGSNTGDSSDRSRWLAAHNDIRRRYSAPDLVWDPKLEAVAQGHADTCIFKHSTSGYGENLAAGHPTLELVLEDWAFGDDECGSWDPAQPDYTHFTQVVWKTAATVGCAVKKCATLPGVPFKLIDTFYYVCNYSGPPDAPTDFASNMHAKKGQCLKKPTPPNPTS</sequence>
<dbReference type="Proteomes" id="UP000324748">
    <property type="component" value="Unassembled WGS sequence"/>
</dbReference>
<protein>
    <recommendedName>
        <fullName evidence="3">SCP domain-containing protein</fullName>
    </recommendedName>
</protein>
<feature type="compositionally biased region" description="Low complexity" evidence="1">
    <location>
        <begin position="149"/>
        <end position="163"/>
    </location>
</feature>
<feature type="domain" description="SCP" evidence="3">
    <location>
        <begin position="217"/>
        <end position="342"/>
    </location>
</feature>
<feature type="region of interest" description="Disordered" evidence="1">
    <location>
        <begin position="67"/>
        <end position="220"/>
    </location>
</feature>
<accession>A0A5B0P9K7</accession>